<dbReference type="InterPro" id="IPR050806">
    <property type="entry name" value="pacC/RIM101"/>
</dbReference>
<keyword evidence="7" id="KW-0539">Nucleus</keyword>
<dbReference type="PANTHER" id="PTHR47257">
    <property type="entry name" value="PH-RESPONSE TRANSCRIPTION FACTOR PACC/RIM101"/>
    <property type="match status" value="1"/>
</dbReference>
<dbReference type="GO" id="GO:0008270">
    <property type="term" value="F:zinc ion binding"/>
    <property type="evidence" value="ECO:0007669"/>
    <property type="project" value="UniProtKB-KW"/>
</dbReference>
<keyword evidence="6" id="KW-0862">Zinc</keyword>
<dbReference type="AlphaFoldDB" id="A0A9W7XPL0"/>
<proteinExistence type="inferred from homology"/>
<evidence type="ECO:0000256" key="6">
    <source>
        <dbReference type="ARBA" id="ARBA00022833"/>
    </source>
</evidence>
<dbReference type="InterPro" id="IPR013087">
    <property type="entry name" value="Znf_C2H2_type"/>
</dbReference>
<feature type="region of interest" description="Disordered" evidence="10">
    <location>
        <begin position="332"/>
        <end position="380"/>
    </location>
</feature>
<evidence type="ECO:0000259" key="11">
    <source>
        <dbReference type="PROSITE" id="PS50157"/>
    </source>
</evidence>
<comment type="similarity">
    <text evidence="8">Belongs to the pacC/RIM101 family.</text>
</comment>
<dbReference type="Pfam" id="PF00096">
    <property type="entry name" value="zf-C2H2"/>
    <property type="match status" value="1"/>
</dbReference>
<dbReference type="PANTHER" id="PTHR47257:SF1">
    <property type="entry name" value="PH-RESPONSE TRANSCRIPTION FACTOR PACC_RIM101"/>
    <property type="match status" value="1"/>
</dbReference>
<evidence type="ECO:0000256" key="3">
    <source>
        <dbReference type="ARBA" id="ARBA00022723"/>
    </source>
</evidence>
<protein>
    <recommendedName>
        <fullName evidence="11">C2H2-type domain-containing protein</fullName>
    </recommendedName>
</protein>
<dbReference type="Proteomes" id="UP001145021">
    <property type="component" value="Unassembled WGS sequence"/>
</dbReference>
<feature type="compositionally biased region" description="Polar residues" evidence="10">
    <location>
        <begin position="355"/>
        <end position="364"/>
    </location>
</feature>
<gene>
    <name evidence="12" type="ORF">LPJ64_001450</name>
</gene>
<feature type="domain" description="C2H2-type" evidence="11">
    <location>
        <begin position="46"/>
        <end position="75"/>
    </location>
</feature>
<evidence type="ECO:0000256" key="2">
    <source>
        <dbReference type="ARBA" id="ARBA00022491"/>
    </source>
</evidence>
<dbReference type="InterPro" id="IPR036236">
    <property type="entry name" value="Znf_C2H2_sf"/>
</dbReference>
<dbReference type="GO" id="GO:0045944">
    <property type="term" value="P:positive regulation of transcription by RNA polymerase II"/>
    <property type="evidence" value="ECO:0007669"/>
    <property type="project" value="TreeGrafter"/>
</dbReference>
<feature type="compositionally biased region" description="Acidic residues" evidence="10">
    <location>
        <begin position="1038"/>
        <end position="1049"/>
    </location>
</feature>
<comment type="caution">
    <text evidence="12">The sequence shown here is derived from an EMBL/GenBank/DDBJ whole genome shotgun (WGS) entry which is preliminary data.</text>
</comment>
<feature type="region of interest" description="Disordered" evidence="10">
    <location>
        <begin position="874"/>
        <end position="903"/>
    </location>
</feature>
<evidence type="ECO:0000256" key="7">
    <source>
        <dbReference type="ARBA" id="ARBA00023242"/>
    </source>
</evidence>
<feature type="compositionally biased region" description="Basic and acidic residues" evidence="10">
    <location>
        <begin position="967"/>
        <end position="982"/>
    </location>
</feature>
<evidence type="ECO:0000256" key="1">
    <source>
        <dbReference type="ARBA" id="ARBA00004123"/>
    </source>
</evidence>
<feature type="region of interest" description="Disordered" evidence="10">
    <location>
        <begin position="1013"/>
        <end position="1082"/>
    </location>
</feature>
<feature type="region of interest" description="Disordered" evidence="10">
    <location>
        <begin position="962"/>
        <end position="982"/>
    </location>
</feature>
<name>A0A9W7XPL0_9FUNG</name>
<dbReference type="FunFam" id="3.30.160.60:FF:002343">
    <property type="entry name" value="Zinc finger protein 33A"/>
    <property type="match status" value="1"/>
</dbReference>
<feature type="compositionally biased region" description="Low complexity" evidence="10">
    <location>
        <begin position="280"/>
        <end position="291"/>
    </location>
</feature>
<dbReference type="SMART" id="SM00355">
    <property type="entry name" value="ZnF_C2H2"/>
    <property type="match status" value="3"/>
</dbReference>
<dbReference type="GO" id="GO:0005634">
    <property type="term" value="C:nucleus"/>
    <property type="evidence" value="ECO:0007669"/>
    <property type="project" value="UniProtKB-SubCell"/>
</dbReference>
<dbReference type="PROSITE" id="PS50157">
    <property type="entry name" value="ZINC_FINGER_C2H2_2"/>
    <property type="match status" value="2"/>
</dbReference>
<evidence type="ECO:0000256" key="4">
    <source>
        <dbReference type="ARBA" id="ARBA00022737"/>
    </source>
</evidence>
<keyword evidence="5 9" id="KW-0863">Zinc-finger</keyword>
<feature type="compositionally biased region" description="Basic and acidic residues" evidence="10">
    <location>
        <begin position="1073"/>
        <end position="1082"/>
    </location>
</feature>
<keyword evidence="3" id="KW-0479">Metal-binding</keyword>
<accession>A0A9W7XPL0</accession>
<feature type="compositionally biased region" description="Pro residues" evidence="10">
    <location>
        <begin position="368"/>
        <end position="380"/>
    </location>
</feature>
<sequence length="1103" mass="118379">MSDVEDEILYCHWKDCSAGVFNDPETLYAHVTNDHIGRKSTGNLCLECKWEGCQVKRTKRDHITSHVRVHIPLKPYKCPQCTKSFKRPQDLKKHEKTHSDGSDDIAVPTMPVFDYHFYPAQPRPQPHPVPAGSQYSTPINSTISPYIGTVSPADGQVPYPAVHAMSHQHQRQYQYQYQYRHSPYTSHSSSPSIGYVPNAAQPSAFASASGKRGVEAIEQFQQTVKKCRTNDASQGLDCLAHAVGLQEKHSCSSALPDSTNHKDASSPPKSPPASLVAEPSSQAEIASSCSSRDSESDSAKANAKAKKCMLPEKHEHRHYVATPASASVSTSASLSACNPEPQCPHVPNNIPPATARSSSMSISNIAHPPSPSLDSSPPPLSAASSWSSEASFSALYPTYTRPFSSTRSTSFSSKPGSSGTGGLKGLLLGMDYARHYSSRKSSALDMPPLLRSLAHPYHMSLNSSSSSASSFDRFGMDDYEAEAECILLGSLRRQQALFSFLNQYRDIGNLELVDLPASLQSQAELRQLNEGVLQLLPDLSDVSGRSLLIDQLVQQLDSSNPSKLNEILTLGNLQSGPSSDPLLSAVSNGSSVYPSLSTPISVSASQPLTGGSGFTFDLSASPEIPGLAMGTTSLPLDASALYAQSSVGGIVSYPNNTASLAASNPTLTDIASNPAVTAAAMSLAADRTLRVSSSPQCIPSLSPAVSSIADPALSARPIARARGMTSGQVPPPQVPNAVLPQGGASLYSNLYTPLQLQQAQQQAQQQQAKSMQMHGSHGPLPPYAARPFAHPPMMMMPNSSVPYGIYQGKQRVPMPNAQIVDPAAHQAQMNALMMYRAMGLQCKAPEDDEDAGKELSLEEWLDAEKLTENEVAGGISTDAPASGEALPTPASTPAVSTSVDEPEVEDVDRSEDAYQMSHPSVKSSVLVQRSFAKQPEVDGDRVSSDEPVSYMRQRREIYAARSAAVATDDHTHDDGIKPSEEADRSELVHVAVQLLARINALYLRKMEAQQQQQQQQQEQQQQEQQDQQQASGNANVSDSDDDADLDELERELNAMSLAGDMAAKAPADVELTAEPKSEADNQDIIDRMAKLGLSSADKSKVCV</sequence>
<evidence type="ECO:0000256" key="10">
    <source>
        <dbReference type="SAM" id="MobiDB-lite"/>
    </source>
</evidence>
<feature type="domain" description="C2H2-type" evidence="11">
    <location>
        <begin position="76"/>
        <end position="103"/>
    </location>
</feature>
<keyword evidence="2" id="KW-0678">Repressor</keyword>
<evidence type="ECO:0000256" key="9">
    <source>
        <dbReference type="PROSITE-ProRule" id="PRU00042"/>
    </source>
</evidence>
<feature type="region of interest" description="Disordered" evidence="10">
    <location>
        <begin position="251"/>
        <end position="306"/>
    </location>
</feature>
<feature type="compositionally biased region" description="Polar residues" evidence="10">
    <location>
        <begin position="889"/>
        <end position="899"/>
    </location>
</feature>
<dbReference type="Gene3D" id="3.30.160.60">
    <property type="entry name" value="Classic Zinc Finger"/>
    <property type="match status" value="2"/>
</dbReference>
<dbReference type="PROSITE" id="PS00028">
    <property type="entry name" value="ZINC_FINGER_C2H2_1"/>
    <property type="match status" value="1"/>
</dbReference>
<evidence type="ECO:0000313" key="13">
    <source>
        <dbReference type="Proteomes" id="UP001145021"/>
    </source>
</evidence>
<reference evidence="12" key="1">
    <citation type="submission" date="2022-07" db="EMBL/GenBank/DDBJ databases">
        <title>Phylogenomic reconstructions and comparative analyses of Kickxellomycotina fungi.</title>
        <authorList>
            <person name="Reynolds N.K."/>
            <person name="Stajich J.E."/>
            <person name="Barry K."/>
            <person name="Grigoriev I.V."/>
            <person name="Crous P."/>
            <person name="Smith M.E."/>
        </authorList>
    </citation>
    <scope>NUCLEOTIDE SEQUENCE</scope>
    <source>
        <strain evidence="12">NBRC 105413</strain>
    </source>
</reference>
<feature type="compositionally biased region" description="Low complexity" evidence="10">
    <location>
        <begin position="1013"/>
        <end position="1037"/>
    </location>
</feature>
<dbReference type="SUPFAM" id="SSF57667">
    <property type="entry name" value="beta-beta-alpha zinc fingers"/>
    <property type="match status" value="1"/>
</dbReference>
<evidence type="ECO:0000256" key="5">
    <source>
        <dbReference type="ARBA" id="ARBA00022771"/>
    </source>
</evidence>
<keyword evidence="4" id="KW-0677">Repeat</keyword>
<keyword evidence="13" id="KW-1185">Reference proteome</keyword>
<evidence type="ECO:0000313" key="12">
    <source>
        <dbReference type="EMBL" id="KAJ1647119.1"/>
    </source>
</evidence>
<comment type="subcellular location">
    <subcellularLocation>
        <location evidence="1">Nucleus</location>
    </subcellularLocation>
</comment>
<dbReference type="EMBL" id="JANBOH010000038">
    <property type="protein sequence ID" value="KAJ1647119.1"/>
    <property type="molecule type" value="Genomic_DNA"/>
</dbReference>
<organism evidence="12 13">
    <name type="scientific">Coemansia asiatica</name>
    <dbReference type="NCBI Taxonomy" id="1052880"/>
    <lineage>
        <taxon>Eukaryota</taxon>
        <taxon>Fungi</taxon>
        <taxon>Fungi incertae sedis</taxon>
        <taxon>Zoopagomycota</taxon>
        <taxon>Kickxellomycotina</taxon>
        <taxon>Kickxellomycetes</taxon>
        <taxon>Kickxellales</taxon>
        <taxon>Kickxellaceae</taxon>
        <taxon>Coemansia</taxon>
    </lineage>
</organism>
<evidence type="ECO:0000256" key="8">
    <source>
        <dbReference type="ARBA" id="ARBA00038089"/>
    </source>
</evidence>